<dbReference type="Gene3D" id="3.90.1150.200">
    <property type="match status" value="1"/>
</dbReference>
<comment type="caution">
    <text evidence="2">The sequence shown here is derived from an EMBL/GenBank/DDBJ whole genome shotgun (WGS) entry which is preliminary data.</text>
</comment>
<protein>
    <submittedName>
        <fullName evidence="2">DUF1801 domain-containing protein</fullName>
    </submittedName>
</protein>
<reference evidence="2 3" key="1">
    <citation type="submission" date="2021-05" db="EMBL/GenBank/DDBJ databases">
        <title>A Polyphasic approach of four new species of the genus Ohtaekwangia: Ohtaekwangia histidinii sp. nov., Ohtaekwangia cretensis sp. nov., Ohtaekwangia indiensis sp. nov., Ohtaekwangia reichenbachii sp. nov. from diverse environment.</title>
        <authorList>
            <person name="Octaviana S."/>
        </authorList>
    </citation>
    <scope>NUCLEOTIDE SEQUENCE [LARGE SCALE GENOMIC DNA]</scope>
    <source>
        <strain evidence="2 3">PWU4</strain>
    </source>
</reference>
<sequence length="147" mass="16873">MFFVILITIVRTLFQQFAGVNESHKTMNGTKKVDDFMSKLDHPLKKEIEAVIDIIRGASPKLEEDVKWGGPSFEYKEPMVTLNPRVKEYVALIFHQGQMLNDSAGLLENGPKGRAYAKFHTMADVKKFRTQLETVVKQWIKLMDKSK</sequence>
<dbReference type="InterPro" id="IPR014922">
    <property type="entry name" value="YdhG-like"/>
</dbReference>
<dbReference type="EMBL" id="JAHESF010000007">
    <property type="protein sequence ID" value="MBT1697111.1"/>
    <property type="molecule type" value="Genomic_DNA"/>
</dbReference>
<keyword evidence="3" id="KW-1185">Reference proteome</keyword>
<evidence type="ECO:0000313" key="2">
    <source>
        <dbReference type="EMBL" id="MBT1697111.1"/>
    </source>
</evidence>
<organism evidence="2 3">
    <name type="scientific">Chryseosolibacter histidini</name>
    <dbReference type="NCBI Taxonomy" id="2782349"/>
    <lineage>
        <taxon>Bacteria</taxon>
        <taxon>Pseudomonadati</taxon>
        <taxon>Bacteroidota</taxon>
        <taxon>Cytophagia</taxon>
        <taxon>Cytophagales</taxon>
        <taxon>Chryseotaleaceae</taxon>
        <taxon>Chryseosolibacter</taxon>
    </lineage>
</organism>
<accession>A0AAP2DIR2</accession>
<feature type="domain" description="YdhG-like" evidence="1">
    <location>
        <begin position="45"/>
        <end position="140"/>
    </location>
</feature>
<dbReference type="SUPFAM" id="SSF159888">
    <property type="entry name" value="YdhG-like"/>
    <property type="match status" value="1"/>
</dbReference>
<gene>
    <name evidence="2" type="ORF">KK083_09510</name>
</gene>
<dbReference type="Proteomes" id="UP001319200">
    <property type="component" value="Unassembled WGS sequence"/>
</dbReference>
<dbReference type="Pfam" id="PF08818">
    <property type="entry name" value="DUF1801"/>
    <property type="match status" value="1"/>
</dbReference>
<name>A0AAP2DIR2_9BACT</name>
<proteinExistence type="predicted"/>
<dbReference type="RefSeq" id="WP_254162851.1">
    <property type="nucleotide sequence ID" value="NZ_JAHESF010000007.1"/>
</dbReference>
<evidence type="ECO:0000259" key="1">
    <source>
        <dbReference type="Pfam" id="PF08818"/>
    </source>
</evidence>
<evidence type="ECO:0000313" key="3">
    <source>
        <dbReference type="Proteomes" id="UP001319200"/>
    </source>
</evidence>
<dbReference type="AlphaFoldDB" id="A0AAP2DIR2"/>